<comment type="similarity">
    <text evidence="1">Belongs to the phosphosulfolactate synthase family.</text>
</comment>
<evidence type="ECO:0000256" key="1">
    <source>
        <dbReference type="ARBA" id="ARBA00010424"/>
    </source>
</evidence>
<gene>
    <name evidence="2" type="ORF">BHQ10_008689</name>
</gene>
<dbReference type="GeneID" id="63797903"/>
<dbReference type="InterPro" id="IPR013785">
    <property type="entry name" value="Aldolase_TIM"/>
</dbReference>
<sequence>MLPSLRPRSTAILRAIPSLTPPSVRPAIATTRQLSTPPHTQAPESKQNPTILLQDKQNGFGFARSNPRPKKPRMKGVTEIRGPYYSVLPSLLHLSIPELLYAVRLMMGDRLWESGIWLMYSRRSFSLFPEKQLRELMDLAHEHGVYVSTGGWAEHLLTHADTGSIFEKYLLKCKDLGFSLLPFPPIFPQSTISILTRIRFDVIELSSGFLSFPSSDWLRLIDTVHSHNLIAKPELGIQFGAGGDTSASELSAIGTSDPGKLINLGRQFLDAGVERLMIESEGITENVKAWRTDVVSTIMKELPMERVMFEAADPKVYNWYVREFGVDVNLFVDHAQIVQLECLRRGIWGMADTFGKVVSYRPTE</sequence>
<comment type="caution">
    <text evidence="2">The sequence shown here is derived from an EMBL/GenBank/DDBJ whole genome shotgun (WGS) entry which is preliminary data.</text>
</comment>
<protein>
    <recommendedName>
        <fullName evidence="4">Sulfonate biosynthesis enzyme</fullName>
    </recommendedName>
</protein>
<evidence type="ECO:0000313" key="3">
    <source>
        <dbReference type="Proteomes" id="UP000249363"/>
    </source>
</evidence>
<dbReference type="InterPro" id="IPR003830">
    <property type="entry name" value="ComA_synth"/>
</dbReference>
<proteinExistence type="inferred from homology"/>
<organism evidence="2 3">
    <name type="scientific">Talaromyces amestolkiae</name>
    <dbReference type="NCBI Taxonomy" id="1196081"/>
    <lineage>
        <taxon>Eukaryota</taxon>
        <taxon>Fungi</taxon>
        <taxon>Dikarya</taxon>
        <taxon>Ascomycota</taxon>
        <taxon>Pezizomycotina</taxon>
        <taxon>Eurotiomycetes</taxon>
        <taxon>Eurotiomycetidae</taxon>
        <taxon>Eurotiales</taxon>
        <taxon>Trichocomaceae</taxon>
        <taxon>Talaromyces</taxon>
        <taxon>Talaromyces sect. Talaromyces</taxon>
    </lineage>
</organism>
<dbReference type="Pfam" id="PF02679">
    <property type="entry name" value="ComA"/>
    <property type="match status" value="2"/>
</dbReference>
<dbReference type="AlphaFoldDB" id="A0A364LA44"/>
<dbReference type="PANTHER" id="PTHR48413">
    <property type="match status" value="1"/>
</dbReference>
<dbReference type="STRING" id="1196081.A0A364LA44"/>
<dbReference type="InterPro" id="IPR036112">
    <property type="entry name" value="ComA_synth_sf"/>
</dbReference>
<dbReference type="EMBL" id="MIKG01000020">
    <property type="protein sequence ID" value="RAO72677.1"/>
    <property type="molecule type" value="Genomic_DNA"/>
</dbReference>
<dbReference type="Gene3D" id="3.20.20.70">
    <property type="entry name" value="Aldolase class I"/>
    <property type="match status" value="2"/>
</dbReference>
<accession>A0A364LA44</accession>
<dbReference type="RefSeq" id="XP_040737191.1">
    <property type="nucleotide sequence ID" value="XM_040881521.1"/>
</dbReference>
<name>A0A364LA44_TALAM</name>
<evidence type="ECO:0000313" key="2">
    <source>
        <dbReference type="EMBL" id="RAO72677.1"/>
    </source>
</evidence>
<keyword evidence="3" id="KW-1185">Reference proteome</keyword>
<evidence type="ECO:0008006" key="4">
    <source>
        <dbReference type="Google" id="ProtNLM"/>
    </source>
</evidence>
<dbReference type="PANTHER" id="PTHR48413:SF1">
    <property type="entry name" value="PROTEIN HEAT-STRESS-ASSOCIATED 32"/>
    <property type="match status" value="1"/>
</dbReference>
<reference evidence="2 3" key="1">
    <citation type="journal article" date="2017" name="Biotechnol. Biofuels">
        <title>Differential beta-glucosidase expression as a function of carbon source availability in Talaromyces amestolkiae: a genomic and proteomic approach.</title>
        <authorList>
            <person name="de Eugenio L.I."/>
            <person name="Mendez-Liter J.A."/>
            <person name="Nieto-Dominguez M."/>
            <person name="Alonso L."/>
            <person name="Gil-Munoz J."/>
            <person name="Barriuso J."/>
            <person name="Prieto A."/>
            <person name="Martinez M.J."/>
        </authorList>
    </citation>
    <scope>NUCLEOTIDE SEQUENCE [LARGE SCALE GENOMIC DNA]</scope>
    <source>
        <strain evidence="2 3">CIB</strain>
    </source>
</reference>
<dbReference type="OrthoDB" id="47007at2759"/>
<dbReference type="Proteomes" id="UP000249363">
    <property type="component" value="Unassembled WGS sequence"/>
</dbReference>
<dbReference type="SUPFAM" id="SSF102110">
    <property type="entry name" value="(2r)-phospho-3-sulfolactate synthase ComA"/>
    <property type="match status" value="2"/>
</dbReference>